<dbReference type="RefSeq" id="WP_065327768.1">
    <property type="nucleotide sequence ID" value="NZ_NFFZ01000004.1"/>
</dbReference>
<sequence length="146" mass="16412">MNMHSTITNALHDVRQQYGEEPFVEGDCHTLAVALLESNNRQGTLVACMLDDADAGASAPAEYLHMVYRCPEGHAWDINGDKADSRWEERMVNAGIALHGAGAKQRLRWEEVPHQDHQVWLMDNYGCVDILLCNKLTRMMNALSPH</sequence>
<evidence type="ECO:0000313" key="1">
    <source>
        <dbReference type="EMBL" id="OTI63267.1"/>
    </source>
</evidence>
<reference evidence="1 2" key="1">
    <citation type="submission" date="2017-05" db="EMBL/GenBank/DDBJ databases">
        <authorList>
            <person name="Song R."/>
            <person name="Chenine A.L."/>
            <person name="Ruprecht R.M."/>
        </authorList>
    </citation>
    <scope>NUCLEOTIDE SEQUENCE [LARGE SCALE GENOMIC DNA]</scope>
    <source>
        <strain evidence="1 2">S567_C10_BS</strain>
    </source>
</reference>
<name>A0A241XS76_PSEAI</name>
<dbReference type="AlphaFoldDB" id="A0A241XS76"/>
<accession>A0A241XS76</accession>
<gene>
    <name evidence="1" type="ORF">CAZ10_10585</name>
</gene>
<dbReference type="EMBL" id="NFFZ01000004">
    <property type="protein sequence ID" value="OTI63267.1"/>
    <property type="molecule type" value="Genomic_DNA"/>
</dbReference>
<dbReference type="Proteomes" id="UP000194857">
    <property type="component" value="Unassembled WGS sequence"/>
</dbReference>
<organism evidence="1 2">
    <name type="scientific">Pseudomonas aeruginosa</name>
    <dbReference type="NCBI Taxonomy" id="287"/>
    <lineage>
        <taxon>Bacteria</taxon>
        <taxon>Pseudomonadati</taxon>
        <taxon>Pseudomonadota</taxon>
        <taxon>Gammaproteobacteria</taxon>
        <taxon>Pseudomonadales</taxon>
        <taxon>Pseudomonadaceae</taxon>
        <taxon>Pseudomonas</taxon>
    </lineage>
</organism>
<protein>
    <submittedName>
        <fullName evidence="1">Uncharacterized protein</fullName>
    </submittedName>
</protein>
<proteinExistence type="predicted"/>
<comment type="caution">
    <text evidence="1">The sequence shown here is derived from an EMBL/GenBank/DDBJ whole genome shotgun (WGS) entry which is preliminary data.</text>
</comment>
<evidence type="ECO:0000313" key="2">
    <source>
        <dbReference type="Proteomes" id="UP000194857"/>
    </source>
</evidence>